<reference evidence="2" key="1">
    <citation type="thesis" date="2020" institute="ProQuest LLC" country="789 East Eisenhower Parkway, Ann Arbor, MI, USA">
        <title>Comparative Genomics and Chromosome Evolution.</title>
        <authorList>
            <person name="Mudd A.B."/>
        </authorList>
    </citation>
    <scope>NUCLEOTIDE SEQUENCE</scope>
    <source>
        <strain evidence="2">1538</strain>
        <tissue evidence="2">Blood</tissue>
    </source>
</reference>
<feature type="region of interest" description="Disordered" evidence="1">
    <location>
        <begin position="95"/>
        <end position="123"/>
    </location>
</feature>
<comment type="caution">
    <text evidence="2">The sequence shown here is derived from an EMBL/GenBank/DDBJ whole genome shotgun (WGS) entry which is preliminary data.</text>
</comment>
<dbReference type="PANTHER" id="PTHR33663:SF3">
    <property type="entry name" value="COILED-COIL DOMAIN-CONTAINING PROTEIN 185"/>
    <property type="match status" value="1"/>
</dbReference>
<protein>
    <recommendedName>
        <fullName evidence="4">Coiled-coil domain-containing protein 185</fullName>
    </recommendedName>
</protein>
<evidence type="ECO:0000313" key="3">
    <source>
        <dbReference type="Proteomes" id="UP001181693"/>
    </source>
</evidence>
<dbReference type="PANTHER" id="PTHR33663">
    <property type="entry name" value="COILED-COIL DOMAIN-CONTAINING PROTEIN 177"/>
    <property type="match status" value="1"/>
</dbReference>
<name>A0AAV3APT4_PYXAD</name>
<dbReference type="Pfam" id="PF15558">
    <property type="entry name" value="DUF4659"/>
    <property type="match status" value="2"/>
</dbReference>
<organism evidence="2 3">
    <name type="scientific">Pyxicephalus adspersus</name>
    <name type="common">African bullfrog</name>
    <dbReference type="NCBI Taxonomy" id="30357"/>
    <lineage>
        <taxon>Eukaryota</taxon>
        <taxon>Metazoa</taxon>
        <taxon>Chordata</taxon>
        <taxon>Craniata</taxon>
        <taxon>Vertebrata</taxon>
        <taxon>Euteleostomi</taxon>
        <taxon>Amphibia</taxon>
        <taxon>Batrachia</taxon>
        <taxon>Anura</taxon>
        <taxon>Neobatrachia</taxon>
        <taxon>Ranoidea</taxon>
        <taxon>Pyxicephalidae</taxon>
        <taxon>Pyxicephalinae</taxon>
        <taxon>Pyxicephalus</taxon>
    </lineage>
</organism>
<gene>
    <name evidence="2" type="ORF">GDO54_011451</name>
</gene>
<sequence>MEDGRESPSLHLDLSNFEDGEGSRYVLTSPRSLEACARLGVRPVELLHKSMEEVREGNPGASGHQLNDLYVTQEIQRRRKLEMCRELRMELLQEDHQPDRTCSHSSRGHKDSPITADQHNPPTPFTDRWDPQGMGITGGSVTLQKSFSQGDLFQMEDKARRMARKVEREVWASVPDRDKKIGALMLLKHQEEETAKQRKFQAQQAWDNLKTEEQHIRAALDRQDWPIQLQNYRRRSWCSQLDWQVDPIHTSSHKAEQKTLLKYGLTKAMEDLKNKNTFHDSSSSQSLEERMIKAFKAKLIKELQDKKNVQMKNEYEKLRHSNLKEKVDNQAKAEERVKRVSIQQKEQRSQELQEKLVEQRNKGLHEKASREDELKLMAKLRAMRLEKEQMEHKKMLARLTDHKIQQATDTLEKSILSKAGRARELNFMKESVHQALKKKVDQEKEDQRREIAHVIRMKDQKSNKIRKEKEATVEEGRRIARASFHFREKIRQQTQSRTFDQMALQATLNASLLKTIP</sequence>
<evidence type="ECO:0000313" key="2">
    <source>
        <dbReference type="EMBL" id="DBA27288.1"/>
    </source>
</evidence>
<feature type="region of interest" description="Disordered" evidence="1">
    <location>
        <begin position="330"/>
        <end position="349"/>
    </location>
</feature>
<feature type="compositionally biased region" description="Basic and acidic residues" evidence="1">
    <location>
        <begin position="95"/>
        <end position="112"/>
    </location>
</feature>
<evidence type="ECO:0000256" key="1">
    <source>
        <dbReference type="SAM" id="MobiDB-lite"/>
    </source>
</evidence>
<dbReference type="Proteomes" id="UP001181693">
    <property type="component" value="Unassembled WGS sequence"/>
</dbReference>
<dbReference type="EMBL" id="DYDO01000004">
    <property type="protein sequence ID" value="DBA27288.1"/>
    <property type="molecule type" value="Genomic_DNA"/>
</dbReference>
<evidence type="ECO:0008006" key="4">
    <source>
        <dbReference type="Google" id="ProtNLM"/>
    </source>
</evidence>
<feature type="region of interest" description="Disordered" evidence="1">
    <location>
        <begin position="1"/>
        <end position="22"/>
    </location>
</feature>
<proteinExistence type="predicted"/>
<keyword evidence="3" id="KW-1185">Reference proteome</keyword>
<dbReference type="InterPro" id="IPR029090">
    <property type="entry name" value="DUF4659"/>
</dbReference>
<accession>A0AAV3APT4</accession>
<dbReference type="AlphaFoldDB" id="A0AAV3APT4"/>